<protein>
    <submittedName>
        <fullName evidence="2">G_PROTEIN_RECEP_F1_2 domain-containing protein</fullName>
    </submittedName>
</protein>
<reference evidence="2" key="1">
    <citation type="submission" date="2016-11" db="UniProtKB">
        <authorList>
            <consortium name="WormBaseParasite"/>
        </authorList>
    </citation>
    <scope>IDENTIFICATION</scope>
    <source>
        <strain evidence="2">KR3021</strain>
    </source>
</reference>
<sequence length="240" mass="28026">MVESTFQLSSDGTASLDEMYPEYANMTDAEYMDEMASLMMPNMLEYIFAGIFFFQMIVGVFGNTLVVYVVAKNRNMWGTRCVESWSPEFQRNYQLAQTVFTFLIPLGIITGLCTHMVIILRRKELQLGERQIQSRKRATNMLITVVCVFFLCYAPVHLSNLFISFDVHIDFEDENLIAIRKFIPRALSYSSCMINPILYNFMCERFRREMKRAFCFGQQKKDSKKNLRIRYSSLTGPTYC</sequence>
<organism evidence="1 2">
    <name type="scientific">Rhabditophanes sp. KR3021</name>
    <dbReference type="NCBI Taxonomy" id="114890"/>
    <lineage>
        <taxon>Eukaryota</taxon>
        <taxon>Metazoa</taxon>
        <taxon>Ecdysozoa</taxon>
        <taxon>Nematoda</taxon>
        <taxon>Chromadorea</taxon>
        <taxon>Rhabditida</taxon>
        <taxon>Tylenchina</taxon>
        <taxon>Panagrolaimomorpha</taxon>
        <taxon>Strongyloidoidea</taxon>
        <taxon>Alloionematidae</taxon>
        <taxon>Rhabditophanes</taxon>
    </lineage>
</organism>
<evidence type="ECO:0000313" key="1">
    <source>
        <dbReference type="Proteomes" id="UP000095286"/>
    </source>
</evidence>
<accession>A0AC35U3P7</accession>
<evidence type="ECO:0000313" key="2">
    <source>
        <dbReference type="WBParaSite" id="RSKR_0000720900.1"/>
    </source>
</evidence>
<name>A0AC35U3P7_9BILA</name>
<dbReference type="Proteomes" id="UP000095286">
    <property type="component" value="Unplaced"/>
</dbReference>
<proteinExistence type="predicted"/>
<dbReference type="WBParaSite" id="RSKR_0000720900.1">
    <property type="protein sequence ID" value="RSKR_0000720900.1"/>
    <property type="gene ID" value="RSKR_0000720900"/>
</dbReference>